<gene>
    <name evidence="1" type="ORF">OCBIM_22026293mg</name>
</gene>
<sequence>MLNNKSSTKTETAGQVEGFFFIYFDHSNSIGIKFYHCLIDWPLLILQIITLATLI</sequence>
<organism evidence="1">
    <name type="scientific">Octopus bimaculoides</name>
    <name type="common">California two-spotted octopus</name>
    <dbReference type="NCBI Taxonomy" id="37653"/>
    <lineage>
        <taxon>Eukaryota</taxon>
        <taxon>Metazoa</taxon>
        <taxon>Spiralia</taxon>
        <taxon>Lophotrochozoa</taxon>
        <taxon>Mollusca</taxon>
        <taxon>Cephalopoda</taxon>
        <taxon>Coleoidea</taxon>
        <taxon>Octopodiformes</taxon>
        <taxon>Octopoda</taxon>
        <taxon>Incirrata</taxon>
        <taxon>Octopodidae</taxon>
        <taxon>Octopus</taxon>
    </lineage>
</organism>
<reference evidence="1" key="1">
    <citation type="submission" date="2015-07" db="EMBL/GenBank/DDBJ databases">
        <title>MeaNS - Measles Nucleotide Surveillance Program.</title>
        <authorList>
            <person name="Tran T."/>
            <person name="Druce J."/>
        </authorList>
    </citation>
    <scope>NUCLEOTIDE SEQUENCE</scope>
    <source>
        <strain evidence="1">UCB-OBI-ISO-001</strain>
        <tissue evidence="1">Gonad</tissue>
    </source>
</reference>
<accession>A0A0L8GXF3</accession>
<evidence type="ECO:0000313" key="1">
    <source>
        <dbReference type="EMBL" id="KOF81612.1"/>
    </source>
</evidence>
<protein>
    <submittedName>
        <fullName evidence="1">Uncharacterized protein</fullName>
    </submittedName>
</protein>
<proteinExistence type="predicted"/>
<dbReference type="AlphaFoldDB" id="A0A0L8GXF3"/>
<dbReference type="EMBL" id="KQ420023">
    <property type="protein sequence ID" value="KOF81612.1"/>
    <property type="molecule type" value="Genomic_DNA"/>
</dbReference>
<name>A0A0L8GXF3_OCTBM</name>